<dbReference type="Pfam" id="PF00106">
    <property type="entry name" value="adh_short"/>
    <property type="match status" value="1"/>
</dbReference>
<evidence type="ECO:0000256" key="1">
    <source>
        <dbReference type="ARBA" id="ARBA00006484"/>
    </source>
</evidence>
<dbReference type="InterPro" id="IPR036291">
    <property type="entry name" value="NAD(P)-bd_dom_sf"/>
</dbReference>
<comment type="similarity">
    <text evidence="1">Belongs to the short-chain dehydrogenases/reductases (SDR) family.</text>
</comment>
<keyword evidence="5" id="KW-1185">Reference proteome</keyword>
<dbReference type="InterPro" id="IPR002347">
    <property type="entry name" value="SDR_fam"/>
</dbReference>
<keyword evidence="2" id="KW-0521">NADP</keyword>
<evidence type="ECO:0000313" key="4">
    <source>
        <dbReference type="EMBL" id="SCU81995.1"/>
    </source>
</evidence>
<dbReference type="Proteomes" id="UP000191024">
    <property type="component" value="Chromosome B"/>
</dbReference>
<dbReference type="PRINTS" id="PR00081">
    <property type="entry name" value="GDHRDH"/>
</dbReference>
<dbReference type="EMBL" id="LT598464">
    <property type="protein sequence ID" value="SCU81995.1"/>
    <property type="molecule type" value="Genomic_DNA"/>
</dbReference>
<sequence length="339" mass="37674">MAESAPGYSKLYMAKEALYGFRPCPAEFLPKDYPDLSNKLAVVTGMNTGIGLEVVKLLYSKNCNVIGVVRSTEKGLSARTKILEEIKESKGSIEVIGNCELSDLTTIKSAASEITRAVAGRPISIIIHNAGIMPESNRGVSKQGHELIFATNVMGPQLLQHFLDPLFLKSDDSLKRIVWVSSGAHFFGFSQYGINWENPTFEGVDLKSRPSSMRLYGQSKAANIFQAKAWATRNADMVENLKCVSVSCYPGNIRTELQRDMENSMLMRFLKPLLYGPEYGAYTELYAALSSELTSNSQGAYVVPFGKIHEPREDIKAGLQNGTDLKLWDWVEKKIENYF</sequence>
<evidence type="ECO:0000256" key="2">
    <source>
        <dbReference type="ARBA" id="ARBA00022857"/>
    </source>
</evidence>
<gene>
    <name evidence="4" type="ORF">LAMI_0B08526G</name>
</gene>
<organism evidence="4 5">
    <name type="scientific">Lachancea mirantina</name>
    <dbReference type="NCBI Taxonomy" id="1230905"/>
    <lineage>
        <taxon>Eukaryota</taxon>
        <taxon>Fungi</taxon>
        <taxon>Dikarya</taxon>
        <taxon>Ascomycota</taxon>
        <taxon>Saccharomycotina</taxon>
        <taxon>Saccharomycetes</taxon>
        <taxon>Saccharomycetales</taxon>
        <taxon>Saccharomycetaceae</taxon>
        <taxon>Lachancea</taxon>
    </lineage>
</organism>
<accession>A0A1G4IY24</accession>
<reference evidence="4 5" key="1">
    <citation type="submission" date="2016-03" db="EMBL/GenBank/DDBJ databases">
        <authorList>
            <person name="Devillers H."/>
        </authorList>
    </citation>
    <scope>NUCLEOTIDE SEQUENCE [LARGE SCALE GENOMIC DNA]</scope>
    <source>
        <strain evidence="4">CBS 11717</strain>
    </source>
</reference>
<dbReference type="Gene3D" id="3.40.50.720">
    <property type="entry name" value="NAD(P)-binding Rossmann-like Domain"/>
    <property type="match status" value="1"/>
</dbReference>
<protein>
    <submittedName>
        <fullName evidence="4">LAMI_0B08526g1_1</fullName>
    </submittedName>
</protein>
<dbReference type="AlphaFoldDB" id="A0A1G4IY24"/>
<dbReference type="OrthoDB" id="191139at2759"/>
<proteinExistence type="inferred from homology"/>
<name>A0A1G4IY24_9SACH</name>
<dbReference type="SUPFAM" id="SSF51735">
    <property type="entry name" value="NAD(P)-binding Rossmann-fold domains"/>
    <property type="match status" value="1"/>
</dbReference>
<dbReference type="PANTHER" id="PTHR24320">
    <property type="entry name" value="RETINOL DEHYDROGENASE"/>
    <property type="match status" value="1"/>
</dbReference>
<dbReference type="PANTHER" id="PTHR24320:SF236">
    <property type="entry name" value="SHORT-CHAIN DEHYDROGENASE-RELATED"/>
    <property type="match status" value="1"/>
</dbReference>
<evidence type="ECO:0000256" key="3">
    <source>
        <dbReference type="ARBA" id="ARBA00023002"/>
    </source>
</evidence>
<dbReference type="STRING" id="1230905.A0A1G4IY24"/>
<dbReference type="GO" id="GO:0016491">
    <property type="term" value="F:oxidoreductase activity"/>
    <property type="evidence" value="ECO:0007669"/>
    <property type="project" value="UniProtKB-KW"/>
</dbReference>
<keyword evidence="3" id="KW-0560">Oxidoreductase</keyword>
<evidence type="ECO:0000313" key="5">
    <source>
        <dbReference type="Proteomes" id="UP000191024"/>
    </source>
</evidence>